<comment type="subcellular location">
    <subcellularLocation>
        <location evidence="4 6">Cytoplasm</location>
    </subcellularLocation>
</comment>
<dbReference type="PROSITE" id="PS00938">
    <property type="entry name" value="IF3"/>
    <property type="match status" value="1"/>
</dbReference>
<evidence type="ECO:0000256" key="4">
    <source>
        <dbReference type="HAMAP-Rule" id="MF_00080"/>
    </source>
</evidence>
<dbReference type="HAMAP" id="MF_00080">
    <property type="entry name" value="IF_3"/>
    <property type="match status" value="1"/>
</dbReference>
<dbReference type="InterPro" id="IPR036788">
    <property type="entry name" value="T_IF-3_C_sf"/>
</dbReference>
<accession>A0A2H0M0D6</accession>
<dbReference type="Proteomes" id="UP000229641">
    <property type="component" value="Unassembled WGS sequence"/>
</dbReference>
<dbReference type="Pfam" id="PF05198">
    <property type="entry name" value="IF3_N"/>
    <property type="match status" value="1"/>
</dbReference>
<comment type="subunit">
    <text evidence="4 6">Monomer.</text>
</comment>
<comment type="function">
    <text evidence="4 6">IF-3 binds to the 30S ribosomal subunit and shifts the equilibrium between 70S ribosomes and their 50S and 30S subunits in favor of the free subunits, thus enhancing the availability of 30S subunits on which protein synthesis initiation begins.</text>
</comment>
<proteinExistence type="inferred from homology"/>
<evidence type="ECO:0000313" key="10">
    <source>
        <dbReference type="Proteomes" id="UP000229641"/>
    </source>
</evidence>
<evidence type="ECO:0000256" key="3">
    <source>
        <dbReference type="ARBA" id="ARBA00022917"/>
    </source>
</evidence>
<comment type="caution">
    <text evidence="9">The sequence shown here is derived from an EMBL/GenBank/DDBJ whole genome shotgun (WGS) entry which is preliminary data.</text>
</comment>
<dbReference type="SUPFAM" id="SSF55200">
    <property type="entry name" value="Translation initiation factor IF3, C-terminal domain"/>
    <property type="match status" value="1"/>
</dbReference>
<dbReference type="Gene3D" id="3.30.110.10">
    <property type="entry name" value="Translation initiation factor 3 (IF-3), C-terminal domain"/>
    <property type="match status" value="1"/>
</dbReference>
<protein>
    <recommendedName>
        <fullName evidence="4 5">Translation initiation factor IF-3</fullName>
    </recommendedName>
</protein>
<organism evidence="9 10">
    <name type="scientific">Candidatus Ghiorseimicrobium undicola</name>
    <dbReference type="NCBI Taxonomy" id="1974746"/>
    <lineage>
        <taxon>Bacteria</taxon>
        <taxon>Pseudomonadati</taxon>
        <taxon>Candidatus Omnitrophota</taxon>
        <taxon>Candidatus Ghiorseimicrobium</taxon>
    </lineage>
</organism>
<dbReference type="EMBL" id="PCWA01000065">
    <property type="protein sequence ID" value="PIQ89195.1"/>
    <property type="molecule type" value="Genomic_DNA"/>
</dbReference>
<reference evidence="9 10" key="1">
    <citation type="submission" date="2017-09" db="EMBL/GenBank/DDBJ databases">
        <title>Depth-based differentiation of microbial function through sediment-hosted aquifers and enrichment of novel symbionts in the deep terrestrial subsurface.</title>
        <authorList>
            <person name="Probst A.J."/>
            <person name="Ladd B."/>
            <person name="Jarett J.K."/>
            <person name="Geller-Mcgrath D.E."/>
            <person name="Sieber C.M."/>
            <person name="Emerson J.B."/>
            <person name="Anantharaman K."/>
            <person name="Thomas B.C."/>
            <person name="Malmstrom R."/>
            <person name="Stieglmeier M."/>
            <person name="Klingl A."/>
            <person name="Woyke T."/>
            <person name="Ryan C.M."/>
            <person name="Banfield J.F."/>
        </authorList>
    </citation>
    <scope>NUCLEOTIDE SEQUENCE [LARGE SCALE GENOMIC DNA]</scope>
    <source>
        <strain evidence="9">CG11_big_fil_rev_8_21_14_0_20_42_13</strain>
    </source>
</reference>
<evidence type="ECO:0000259" key="8">
    <source>
        <dbReference type="Pfam" id="PF05198"/>
    </source>
</evidence>
<dbReference type="Gene3D" id="3.10.20.80">
    <property type="entry name" value="Translation initiation factor 3 (IF-3), N-terminal domain"/>
    <property type="match status" value="1"/>
</dbReference>
<keyword evidence="4" id="KW-0963">Cytoplasm</keyword>
<dbReference type="GO" id="GO:0005829">
    <property type="term" value="C:cytosol"/>
    <property type="evidence" value="ECO:0007669"/>
    <property type="project" value="TreeGrafter"/>
</dbReference>
<dbReference type="InterPro" id="IPR019814">
    <property type="entry name" value="Translation_initiation_fac_3_N"/>
</dbReference>
<evidence type="ECO:0000256" key="1">
    <source>
        <dbReference type="ARBA" id="ARBA00005439"/>
    </source>
</evidence>
<dbReference type="SUPFAM" id="SSF54364">
    <property type="entry name" value="Translation initiation factor IF3, N-terminal domain"/>
    <property type="match status" value="1"/>
</dbReference>
<dbReference type="InterPro" id="IPR019815">
    <property type="entry name" value="Translation_initiation_fac_3_C"/>
</dbReference>
<gene>
    <name evidence="4" type="primary">infC</name>
    <name evidence="9" type="ORF">COV72_04335</name>
</gene>
<dbReference type="GO" id="GO:0016020">
    <property type="term" value="C:membrane"/>
    <property type="evidence" value="ECO:0007669"/>
    <property type="project" value="TreeGrafter"/>
</dbReference>
<dbReference type="InterPro" id="IPR001288">
    <property type="entry name" value="Translation_initiation_fac_3"/>
</dbReference>
<keyword evidence="3 4" id="KW-0648">Protein biosynthesis</keyword>
<dbReference type="FunFam" id="3.30.110.10:FF:000001">
    <property type="entry name" value="Translation initiation factor IF-3"/>
    <property type="match status" value="1"/>
</dbReference>
<dbReference type="PANTHER" id="PTHR10938">
    <property type="entry name" value="TRANSLATION INITIATION FACTOR IF-3"/>
    <property type="match status" value="1"/>
</dbReference>
<dbReference type="InterPro" id="IPR036787">
    <property type="entry name" value="T_IF-3_N_sf"/>
</dbReference>
<evidence type="ECO:0000313" key="9">
    <source>
        <dbReference type="EMBL" id="PIQ89195.1"/>
    </source>
</evidence>
<feature type="domain" description="Translation initiation factor 3 C-terminal" evidence="7">
    <location>
        <begin position="80"/>
        <end position="164"/>
    </location>
</feature>
<evidence type="ECO:0000256" key="5">
    <source>
        <dbReference type="NCBIfam" id="TIGR00168"/>
    </source>
</evidence>
<evidence type="ECO:0000256" key="2">
    <source>
        <dbReference type="ARBA" id="ARBA00022540"/>
    </source>
</evidence>
<evidence type="ECO:0000259" key="7">
    <source>
        <dbReference type="Pfam" id="PF00707"/>
    </source>
</evidence>
<dbReference type="FunFam" id="3.10.20.80:FF:000001">
    <property type="entry name" value="Translation initiation factor IF-3"/>
    <property type="match status" value="1"/>
</dbReference>
<evidence type="ECO:0000256" key="6">
    <source>
        <dbReference type="RuleBase" id="RU000646"/>
    </source>
</evidence>
<dbReference type="AlphaFoldDB" id="A0A2H0M0D6"/>
<keyword evidence="2 4" id="KW-0396">Initiation factor</keyword>
<dbReference type="PANTHER" id="PTHR10938:SF0">
    <property type="entry name" value="TRANSLATION INITIATION FACTOR IF-3, MITOCHONDRIAL"/>
    <property type="match status" value="1"/>
</dbReference>
<comment type="similarity">
    <text evidence="1 4 6">Belongs to the IF-3 family.</text>
</comment>
<dbReference type="GO" id="GO:0003743">
    <property type="term" value="F:translation initiation factor activity"/>
    <property type="evidence" value="ECO:0007669"/>
    <property type="project" value="UniProtKB-UniRule"/>
</dbReference>
<dbReference type="GO" id="GO:0032790">
    <property type="term" value="P:ribosome disassembly"/>
    <property type="evidence" value="ECO:0007669"/>
    <property type="project" value="TreeGrafter"/>
</dbReference>
<dbReference type="InterPro" id="IPR019813">
    <property type="entry name" value="Translation_initiation_fac3_CS"/>
</dbReference>
<dbReference type="Pfam" id="PF00707">
    <property type="entry name" value="IF3_C"/>
    <property type="match status" value="1"/>
</dbReference>
<name>A0A2H0M0D6_9BACT</name>
<sequence length="164" mass="18842">MRINEKIRAPELRIIGPEGEQLGVMTRAKGLELAVQNELDLVEVAPTAQPPVCRVMDFSKYKYDQEKKEREAKKHQRLMHLKEIRFKPNIEEHDYQTKLQHLLVFLKKGDKVKITLMFRGREVAHKELGMRIVERVVADSSAAGQVEKMPAFEGRTITAVIGPK</sequence>
<feature type="domain" description="Translation initiation factor 3 N-terminal" evidence="8">
    <location>
        <begin position="3"/>
        <end position="72"/>
    </location>
</feature>
<dbReference type="GO" id="GO:0043022">
    <property type="term" value="F:ribosome binding"/>
    <property type="evidence" value="ECO:0007669"/>
    <property type="project" value="UniProtKB-ARBA"/>
</dbReference>
<dbReference type="NCBIfam" id="TIGR00168">
    <property type="entry name" value="infC"/>
    <property type="match status" value="1"/>
</dbReference>